<evidence type="ECO:0008006" key="4">
    <source>
        <dbReference type="Google" id="ProtNLM"/>
    </source>
</evidence>
<dbReference type="Proteomes" id="UP000612349">
    <property type="component" value="Unassembled WGS sequence"/>
</dbReference>
<dbReference type="AlphaFoldDB" id="A0A916YV59"/>
<evidence type="ECO:0000256" key="1">
    <source>
        <dbReference type="SAM" id="Phobius"/>
    </source>
</evidence>
<keyword evidence="1" id="KW-1133">Transmembrane helix</keyword>
<proteinExistence type="predicted"/>
<dbReference type="Pfam" id="PF09527">
    <property type="entry name" value="ATPase_gene1"/>
    <property type="match status" value="1"/>
</dbReference>
<evidence type="ECO:0000313" key="3">
    <source>
        <dbReference type="Proteomes" id="UP000612349"/>
    </source>
</evidence>
<sequence>MNGKRDRLAHAAREEARLREQGLAEPEPSLGSRLGQIGVLGWVIVAPMLLALAAGRWLDGRAGTGITLTAALLMAGTGLGLWSGWKWMHRGL</sequence>
<reference evidence="2" key="2">
    <citation type="submission" date="2020-09" db="EMBL/GenBank/DDBJ databases">
        <authorList>
            <person name="Sun Q."/>
            <person name="Zhou Y."/>
        </authorList>
    </citation>
    <scope>NUCLEOTIDE SEQUENCE</scope>
    <source>
        <strain evidence="2">CGMCC 1.15360</strain>
    </source>
</reference>
<dbReference type="InterPro" id="IPR032820">
    <property type="entry name" value="ATPase_put"/>
</dbReference>
<feature type="transmembrane region" description="Helical" evidence="1">
    <location>
        <begin position="64"/>
        <end position="85"/>
    </location>
</feature>
<dbReference type="RefSeq" id="WP_066776604.1">
    <property type="nucleotide sequence ID" value="NZ_BMIP01000002.1"/>
</dbReference>
<organism evidence="2 3">
    <name type="scientific">Croceicoccus mobilis</name>
    <dbReference type="NCBI Taxonomy" id="1703339"/>
    <lineage>
        <taxon>Bacteria</taxon>
        <taxon>Pseudomonadati</taxon>
        <taxon>Pseudomonadota</taxon>
        <taxon>Alphaproteobacteria</taxon>
        <taxon>Sphingomonadales</taxon>
        <taxon>Erythrobacteraceae</taxon>
        <taxon>Croceicoccus</taxon>
    </lineage>
</organism>
<keyword evidence="1" id="KW-0812">Transmembrane</keyword>
<keyword evidence="3" id="KW-1185">Reference proteome</keyword>
<feature type="transmembrane region" description="Helical" evidence="1">
    <location>
        <begin position="39"/>
        <end position="58"/>
    </location>
</feature>
<comment type="caution">
    <text evidence="2">The sequence shown here is derived from an EMBL/GenBank/DDBJ whole genome shotgun (WGS) entry which is preliminary data.</text>
</comment>
<keyword evidence="1" id="KW-0472">Membrane</keyword>
<reference evidence="2" key="1">
    <citation type="journal article" date="2014" name="Int. J. Syst. Evol. Microbiol.">
        <title>Complete genome sequence of Corynebacterium casei LMG S-19264T (=DSM 44701T), isolated from a smear-ripened cheese.</title>
        <authorList>
            <consortium name="US DOE Joint Genome Institute (JGI-PGF)"/>
            <person name="Walter F."/>
            <person name="Albersmeier A."/>
            <person name="Kalinowski J."/>
            <person name="Ruckert C."/>
        </authorList>
    </citation>
    <scope>NUCLEOTIDE SEQUENCE</scope>
    <source>
        <strain evidence="2">CGMCC 1.15360</strain>
    </source>
</reference>
<gene>
    <name evidence="2" type="ORF">GCM10010990_09980</name>
</gene>
<evidence type="ECO:0000313" key="2">
    <source>
        <dbReference type="EMBL" id="GGD62591.1"/>
    </source>
</evidence>
<dbReference type="EMBL" id="BMIP01000002">
    <property type="protein sequence ID" value="GGD62591.1"/>
    <property type="molecule type" value="Genomic_DNA"/>
</dbReference>
<accession>A0A916YV59</accession>
<name>A0A916YV59_9SPHN</name>
<protein>
    <recommendedName>
        <fullName evidence="4">ATP synthase subunit</fullName>
    </recommendedName>
</protein>